<accession>A0A8S4RDZ7</accession>
<gene>
    <name evidence="2" type="primary">jg27839</name>
    <name evidence="2" type="ORF">PAEG_LOCUS13153</name>
</gene>
<dbReference type="Proteomes" id="UP000838756">
    <property type="component" value="Unassembled WGS sequence"/>
</dbReference>
<proteinExistence type="predicted"/>
<evidence type="ECO:0000313" key="3">
    <source>
        <dbReference type="Proteomes" id="UP000838756"/>
    </source>
</evidence>
<name>A0A8S4RDZ7_9NEOP</name>
<evidence type="ECO:0000256" key="1">
    <source>
        <dbReference type="SAM" id="MobiDB-lite"/>
    </source>
</evidence>
<keyword evidence="3" id="KW-1185">Reference proteome</keyword>
<protein>
    <submittedName>
        <fullName evidence="2">Jg27839 protein</fullName>
    </submittedName>
</protein>
<evidence type="ECO:0000313" key="2">
    <source>
        <dbReference type="EMBL" id="CAH2235511.1"/>
    </source>
</evidence>
<reference evidence="2" key="1">
    <citation type="submission" date="2022-03" db="EMBL/GenBank/DDBJ databases">
        <authorList>
            <person name="Lindestad O."/>
        </authorList>
    </citation>
    <scope>NUCLEOTIDE SEQUENCE</scope>
</reference>
<sequence>MCSNQKWGPETAEEVELPMSLNESRSYNGNGWGNIGYTVPNYVDIRYQVNGSEATLDIFLLNSILILICNVDFIIEYVLRSYVLHKAQDSSSTSYATGAVSGIDLEAGPQRDGLTSSKSQTCDVSVHSPEWPPTEADRDSLLTRSLDLTRTTIFSDEGTTRERDRAWISSFRM</sequence>
<feature type="compositionally biased region" description="Polar residues" evidence="1">
    <location>
        <begin position="113"/>
        <end position="123"/>
    </location>
</feature>
<organism evidence="2 3">
    <name type="scientific">Pararge aegeria aegeria</name>
    <dbReference type="NCBI Taxonomy" id="348720"/>
    <lineage>
        <taxon>Eukaryota</taxon>
        <taxon>Metazoa</taxon>
        <taxon>Ecdysozoa</taxon>
        <taxon>Arthropoda</taxon>
        <taxon>Hexapoda</taxon>
        <taxon>Insecta</taxon>
        <taxon>Pterygota</taxon>
        <taxon>Neoptera</taxon>
        <taxon>Endopterygota</taxon>
        <taxon>Lepidoptera</taxon>
        <taxon>Glossata</taxon>
        <taxon>Ditrysia</taxon>
        <taxon>Papilionoidea</taxon>
        <taxon>Nymphalidae</taxon>
        <taxon>Satyrinae</taxon>
        <taxon>Satyrini</taxon>
        <taxon>Parargina</taxon>
        <taxon>Pararge</taxon>
    </lineage>
</organism>
<feature type="region of interest" description="Disordered" evidence="1">
    <location>
        <begin position="107"/>
        <end position="137"/>
    </location>
</feature>
<dbReference type="AlphaFoldDB" id="A0A8S4RDZ7"/>
<comment type="caution">
    <text evidence="2">The sequence shown here is derived from an EMBL/GenBank/DDBJ whole genome shotgun (WGS) entry which is preliminary data.</text>
</comment>
<dbReference type="EMBL" id="CAKXAJ010025127">
    <property type="protein sequence ID" value="CAH2235511.1"/>
    <property type="molecule type" value="Genomic_DNA"/>
</dbReference>